<feature type="signal peptide" evidence="8">
    <location>
        <begin position="1"/>
        <end position="26"/>
    </location>
</feature>
<feature type="transmembrane region" description="Helical" evidence="7">
    <location>
        <begin position="1341"/>
        <end position="1362"/>
    </location>
</feature>
<feature type="chain" id="PRO_5002979469" description="ABC3 transporter permease C-terminal domain-containing protein" evidence="8">
    <location>
        <begin position="27"/>
        <end position="1584"/>
    </location>
</feature>
<feature type="transmembrane region" description="Helical" evidence="7">
    <location>
        <begin position="915"/>
        <end position="933"/>
    </location>
</feature>
<dbReference type="PANTHER" id="PTHR30572">
    <property type="entry name" value="MEMBRANE COMPONENT OF TRANSPORTER-RELATED"/>
    <property type="match status" value="1"/>
</dbReference>
<dbReference type="STRING" id="525897.Dbac_0353"/>
<feature type="transmembrane region" description="Helical" evidence="7">
    <location>
        <begin position="884"/>
        <end position="903"/>
    </location>
</feature>
<keyword evidence="4 7" id="KW-1133">Transmembrane helix</keyword>
<dbReference type="RefSeq" id="WP_012805565.1">
    <property type="nucleotide sequence ID" value="NC_013173.1"/>
</dbReference>
<evidence type="ECO:0000256" key="4">
    <source>
        <dbReference type="ARBA" id="ARBA00022989"/>
    </source>
</evidence>
<dbReference type="PANTHER" id="PTHR30572:SF4">
    <property type="entry name" value="ABC TRANSPORTER PERMEASE YTRF"/>
    <property type="match status" value="1"/>
</dbReference>
<dbReference type="GO" id="GO:0005886">
    <property type="term" value="C:plasma membrane"/>
    <property type="evidence" value="ECO:0007669"/>
    <property type="project" value="UniProtKB-SubCell"/>
</dbReference>
<evidence type="ECO:0000256" key="6">
    <source>
        <dbReference type="ARBA" id="ARBA00038076"/>
    </source>
</evidence>
<dbReference type="eggNOG" id="COG0577">
    <property type="taxonomic scope" value="Bacteria"/>
</dbReference>
<comment type="subcellular location">
    <subcellularLocation>
        <location evidence="1">Cell membrane</location>
        <topology evidence="1">Multi-pass membrane protein</topology>
    </subcellularLocation>
</comment>
<feature type="transmembrane region" description="Helical" evidence="7">
    <location>
        <begin position="1382"/>
        <end position="1404"/>
    </location>
</feature>
<evidence type="ECO:0000259" key="9">
    <source>
        <dbReference type="Pfam" id="PF02687"/>
    </source>
</evidence>
<comment type="similarity">
    <text evidence="6">Belongs to the ABC-4 integral membrane protein family.</text>
</comment>
<evidence type="ECO:0000256" key="7">
    <source>
        <dbReference type="SAM" id="Phobius"/>
    </source>
</evidence>
<dbReference type="InterPro" id="IPR050250">
    <property type="entry name" value="Macrolide_Exporter_MacB"/>
</dbReference>
<dbReference type="Gene3D" id="3.50.30.30">
    <property type="match status" value="1"/>
</dbReference>
<keyword evidence="11" id="KW-1185">Reference proteome</keyword>
<dbReference type="Gene3D" id="3.40.630.10">
    <property type="entry name" value="Zn peptidases"/>
    <property type="match status" value="1"/>
</dbReference>
<evidence type="ECO:0000256" key="1">
    <source>
        <dbReference type="ARBA" id="ARBA00004651"/>
    </source>
</evidence>
<feature type="transmembrane region" description="Helical" evidence="7">
    <location>
        <begin position="1300"/>
        <end position="1320"/>
    </location>
</feature>
<evidence type="ECO:0000256" key="8">
    <source>
        <dbReference type="SAM" id="SignalP"/>
    </source>
</evidence>
<dbReference type="InterPro" id="IPR003838">
    <property type="entry name" value="ABC3_permease_C"/>
</dbReference>
<dbReference type="Proteomes" id="UP000002216">
    <property type="component" value="Chromosome"/>
</dbReference>
<feature type="transmembrane region" description="Helical" evidence="7">
    <location>
        <begin position="986"/>
        <end position="1003"/>
    </location>
</feature>
<dbReference type="GO" id="GO:0022857">
    <property type="term" value="F:transmembrane transporter activity"/>
    <property type="evidence" value="ECO:0007669"/>
    <property type="project" value="TreeGrafter"/>
</dbReference>
<evidence type="ECO:0000313" key="11">
    <source>
        <dbReference type="Proteomes" id="UP000002216"/>
    </source>
</evidence>
<evidence type="ECO:0000313" key="10">
    <source>
        <dbReference type="EMBL" id="ACU88480.1"/>
    </source>
</evidence>
<protein>
    <recommendedName>
        <fullName evidence="9">ABC3 transporter permease C-terminal domain-containing protein</fullName>
    </recommendedName>
</protein>
<dbReference type="eggNOG" id="COG2234">
    <property type="taxonomic scope" value="Bacteria"/>
</dbReference>
<name>C7LVD8_DESBD</name>
<feature type="transmembrane region" description="Helical" evidence="7">
    <location>
        <begin position="945"/>
        <end position="965"/>
    </location>
</feature>
<proteinExistence type="inferred from homology"/>
<keyword evidence="3 7" id="KW-0812">Transmembrane</keyword>
<evidence type="ECO:0000256" key="2">
    <source>
        <dbReference type="ARBA" id="ARBA00022475"/>
    </source>
</evidence>
<dbReference type="HOGENOM" id="CLU_240525_0_0_7"/>
<dbReference type="SUPFAM" id="SSF52025">
    <property type="entry name" value="PA domain"/>
    <property type="match status" value="1"/>
</dbReference>
<dbReference type="EMBL" id="CP001629">
    <property type="protein sequence ID" value="ACU88480.1"/>
    <property type="molecule type" value="Genomic_DNA"/>
</dbReference>
<evidence type="ECO:0000256" key="3">
    <source>
        <dbReference type="ARBA" id="ARBA00022692"/>
    </source>
</evidence>
<reference evidence="10 11" key="1">
    <citation type="journal article" date="2009" name="Stand. Genomic Sci.">
        <title>Complete genome sequence of Desulfomicrobium baculatum type strain (X).</title>
        <authorList>
            <person name="Copeland A."/>
            <person name="Spring S."/>
            <person name="Goker M."/>
            <person name="Schneider S."/>
            <person name="Lapidus A."/>
            <person name="Del Rio T.G."/>
            <person name="Tice H."/>
            <person name="Cheng J.F."/>
            <person name="Chen F."/>
            <person name="Nolan M."/>
            <person name="Bruce D."/>
            <person name="Goodwin L."/>
            <person name="Pitluck S."/>
            <person name="Ivanova N."/>
            <person name="Mavrommatis K."/>
            <person name="Ovchinnikova G."/>
            <person name="Pati A."/>
            <person name="Chen A."/>
            <person name="Palaniappan K."/>
            <person name="Land M."/>
            <person name="Hauser L."/>
            <person name="Chang Y.J."/>
            <person name="Jeffries C.C."/>
            <person name="Meincke L."/>
            <person name="Sims D."/>
            <person name="Brettin T."/>
            <person name="Detter J.C."/>
            <person name="Han C."/>
            <person name="Chain P."/>
            <person name="Bristow J."/>
            <person name="Eisen J.A."/>
            <person name="Markowitz V."/>
            <person name="Hugenholtz P."/>
            <person name="Kyrpides N.C."/>
            <person name="Klenk H.P."/>
            <person name="Lucas S."/>
        </authorList>
    </citation>
    <scope>NUCLEOTIDE SEQUENCE [LARGE SCALE GENOMIC DNA]</scope>
    <source>
        <strain evidence="11">DSM 4028 / VKM B-1378 / X</strain>
    </source>
</reference>
<dbReference type="InterPro" id="IPR046450">
    <property type="entry name" value="PA_dom_sf"/>
</dbReference>
<dbReference type="OrthoDB" id="9773692at2"/>
<keyword evidence="2" id="KW-1003">Cell membrane</keyword>
<dbReference type="Pfam" id="PF02687">
    <property type="entry name" value="FtsX"/>
    <property type="match status" value="1"/>
</dbReference>
<dbReference type="KEGG" id="dba:Dbac_0353"/>
<dbReference type="SUPFAM" id="SSF53187">
    <property type="entry name" value="Zn-dependent exopeptidases"/>
    <property type="match status" value="1"/>
</dbReference>
<gene>
    <name evidence="10" type="ordered locus">Dbac_0353</name>
</gene>
<keyword evidence="5 7" id="KW-0472">Membrane</keyword>
<accession>C7LVD8</accession>
<sequence length="1584" mass="174912">MSPRIHKLLRSALLLCLVLTCSAAQAGIEEHMQTIGSTADRALGAAGETLTADYVQSVFAALPEELHAVTGRQQFTTPVRKFTSASLTMDGRETPLHPFYANALSPETVPPEGLSGELIYVGEGRLEDFDGKRIAGNIVLMNLDSGRGWQNAANLGARALVYLDRGDTAAPRLRFRDKEELTPVDFPRYWVPLDKFESRIAPVEEIQGRAARLEGRTEWAKHVASNVYCFIPGQNPKRADELLLVEAFLDTSRYVPQHAPGADEGTSLATLLHLAQGFATAPPERSILLLASTGRGNNLAGMREAVWALSSKKKDLTEELGDMRERGQAARMTLELLNKGDLATQNPEHDKLILQAIQTELRNEIETINTALRLARKDAKANASSIKELAQKKLLLRRVGWEPAYDALDADALEAVKRVVPLALTRAKRIEADIAERVESLESALHVNALAEGRRMAAAVSLHLSSHGNAVGSVGDGWMFKLIPTLNRAKLYTHIRPVLNAAARGHSLPYDDLLGGTGRQQWFNHFPDQPAMGGELTALAAMPGFTLATLNDMRSAWGTPYDTLDRVDMERVRVQADLVTTMLRALDRAELPNAPYKAVSGFSTLSGRANFLRQGELFPEQKAENALLQVYQDQQFSLTWVDSLGEFRLPGLANKKNSFGKAIIEGYRFEPGANSASWAIDKPATGKDRYRVKLNRDTAETDLIMFGCTQTTLFQLRDARSLNHLTRISLIDARTETDPLRYWYSRIDTRESTLCSLFLEPETPVKVTLSDTVLQRKLLLLGNSEDDMLGQGYLASATPAILNTSIQAAQDMMHLVVPRVENLEEHSIINQRIRVLLQQGQDHLRQSLEARDALNHSVADQHARASLSVIARVYNDVERTQKDVLGGVLFYIALFVPFAYCLERLFFAYVSIHKRIAAFLGLLAVVIGIIYNVHPAFELTYSPMVVVLAFFILGLSVLVSLILFTRFEQEMKNLQRRARITRDQSISLWGAFVAAFSIGVTNLRRRKVRTALTCTTLVILTYTLLNFTSVRHSLDQGATRYTSHAPYQGVMLKALEWKSLPVGLGTEILTTHPDSRLLTRRVWWETQDRTRPPAITVTFENKLAVASGMIGLDAEEIRLAAHGTELLAGAWLDGAEAHQVLLSEKTAAELGIRTLDESPRVLIWGIPFRVQGIFRGNAHDQSLDLDGEPLTPVVYPNETSSELSEAEAEAAESGQDIASMSSRYQHVGGDQTLVIPAQTLLQMGGSLKSLALVPGTELHHGNISAQLADRYQLLLFHGSGNSTWLHYSSSALSYSGMGNVLIPSVIAILIVLNTMVGSVVERKREIAVYTSVGLAPPHVSSLFIAEALAFGVISAVTGYLAAQIASHFLAGTALWAGMTANYSSLAGVGAMLMVMVVVLLSVIYPSRVASRIAIPDVTRTWNLPKTDGATMVVTLPFLIKFHEQDCAGGFLAEYYQAHADISHGLFSTDELDVEYACPLDAPSKEHPDCFNISFRAWLAPFDFGIRQRVHIMSCPSPDYPKFLEMRITLTREAGEKNAWQRLCRSFLNDLRKQLLIWRSLDSTDKELFATSMQTRLSAKQGART</sequence>
<feature type="domain" description="ABC3 transporter permease C-terminal" evidence="9">
    <location>
        <begin position="1304"/>
        <end position="1412"/>
    </location>
</feature>
<keyword evidence="8" id="KW-0732">Signal</keyword>
<organism evidence="10 11">
    <name type="scientific">Desulfomicrobium baculatum (strain DSM 4028 / VKM B-1378 / X)</name>
    <name type="common">Desulfovibrio baculatus</name>
    <dbReference type="NCBI Taxonomy" id="525897"/>
    <lineage>
        <taxon>Bacteria</taxon>
        <taxon>Pseudomonadati</taxon>
        <taxon>Thermodesulfobacteriota</taxon>
        <taxon>Desulfovibrionia</taxon>
        <taxon>Desulfovibrionales</taxon>
        <taxon>Desulfomicrobiaceae</taxon>
        <taxon>Desulfomicrobium</taxon>
    </lineage>
</organism>
<evidence type="ECO:0000256" key="5">
    <source>
        <dbReference type="ARBA" id="ARBA00023136"/>
    </source>
</evidence>